<dbReference type="EMBL" id="JACJJG010000001">
    <property type="protein sequence ID" value="MBM6672323.1"/>
    <property type="molecule type" value="Genomic_DNA"/>
</dbReference>
<dbReference type="GO" id="GO:0003796">
    <property type="term" value="F:lysozyme activity"/>
    <property type="evidence" value="ECO:0007669"/>
    <property type="project" value="UniProtKB-EC"/>
</dbReference>
<dbReference type="InterPro" id="IPR002196">
    <property type="entry name" value="Glyco_hydro_24"/>
</dbReference>
<keyword evidence="4" id="KW-0732">Signal</keyword>
<keyword evidence="3" id="KW-0326">Glycosidase</keyword>
<feature type="signal peptide" evidence="4">
    <location>
        <begin position="1"/>
        <end position="22"/>
    </location>
</feature>
<proteinExistence type="inferred from homology"/>
<comment type="catalytic activity">
    <reaction evidence="3">
        <text>Hydrolysis of (1-&gt;4)-beta-linkages between N-acetylmuramic acid and N-acetyl-D-glucosamine residues in a peptidoglycan and between N-acetyl-D-glucosamine residues in chitodextrins.</text>
        <dbReference type="EC" id="3.2.1.17"/>
    </reaction>
</comment>
<dbReference type="RefSeq" id="WP_205102724.1">
    <property type="nucleotide sequence ID" value="NZ_JACJJG010000001.1"/>
</dbReference>
<dbReference type="GO" id="GO:0009253">
    <property type="term" value="P:peptidoglycan catabolic process"/>
    <property type="evidence" value="ECO:0007669"/>
    <property type="project" value="InterPro"/>
</dbReference>
<organism evidence="5 6">
    <name type="scientific">Marseilla massiliensis</name>
    <dbReference type="NCBI Taxonomy" id="1841864"/>
    <lineage>
        <taxon>Bacteria</taxon>
        <taxon>Pseudomonadati</taxon>
        <taxon>Bacteroidota</taxon>
        <taxon>Bacteroidia</taxon>
        <taxon>Bacteroidales</taxon>
        <taxon>Prevotellaceae</taxon>
        <taxon>Marseilla</taxon>
    </lineage>
</organism>
<protein>
    <recommendedName>
        <fullName evidence="3">Lysozyme</fullName>
        <ecNumber evidence="3">3.2.1.17</ecNumber>
    </recommendedName>
</protein>
<evidence type="ECO:0000256" key="1">
    <source>
        <dbReference type="ARBA" id="ARBA00022529"/>
    </source>
</evidence>
<comment type="caution">
    <text evidence="5">The sequence shown here is derived from an EMBL/GenBank/DDBJ whole genome shotgun (WGS) entry which is preliminary data.</text>
</comment>
<sequence length="172" mass="20321">MRLVLCVLSLLFLFSLNLTAQASDKGKRLRIYELPPFERAIFCTKHYEGWHGSRKHLPYIGYGHKLLPGERLTHKISRAQGDSLLRADMRKLCRMFRRFGRDSTLLACLAYQVGPYRLLGNEKLPKSRLIRKLERGNRDIHKEYVSFRKWKGRVIPSIERRRRVELALLFEP</sequence>
<dbReference type="InterPro" id="IPR023347">
    <property type="entry name" value="Lysozyme_dom_sf"/>
</dbReference>
<evidence type="ECO:0000256" key="3">
    <source>
        <dbReference type="RuleBase" id="RU003788"/>
    </source>
</evidence>
<evidence type="ECO:0000313" key="5">
    <source>
        <dbReference type="EMBL" id="MBM6672323.1"/>
    </source>
</evidence>
<dbReference type="Gene3D" id="1.10.530.40">
    <property type="match status" value="1"/>
</dbReference>
<comment type="similarity">
    <text evidence="3">Belongs to the glycosyl hydrolase 24 family.</text>
</comment>
<feature type="chain" id="PRO_5038117950" description="Lysozyme" evidence="4">
    <location>
        <begin position="23"/>
        <end position="172"/>
    </location>
</feature>
<dbReference type="EC" id="3.2.1.17" evidence="3"/>
<evidence type="ECO:0000256" key="2">
    <source>
        <dbReference type="ARBA" id="ARBA00022638"/>
    </source>
</evidence>
<accession>A0A938WQH5</accession>
<keyword evidence="6" id="KW-1185">Reference proteome</keyword>
<dbReference type="AlphaFoldDB" id="A0A938WQH5"/>
<evidence type="ECO:0000313" key="6">
    <source>
        <dbReference type="Proteomes" id="UP000706891"/>
    </source>
</evidence>
<reference evidence="5" key="2">
    <citation type="journal article" date="2021" name="Sci. Rep.">
        <title>The distribution of antibiotic resistance genes in chicken gut microbiota commensals.</title>
        <authorList>
            <person name="Juricova H."/>
            <person name="Matiasovicova J."/>
            <person name="Kubasova T."/>
            <person name="Cejkova D."/>
            <person name="Rychlik I."/>
        </authorList>
    </citation>
    <scope>NUCLEOTIDE SEQUENCE</scope>
    <source>
        <strain evidence="5">An824</strain>
    </source>
</reference>
<dbReference type="SUPFAM" id="SSF53955">
    <property type="entry name" value="Lysozyme-like"/>
    <property type="match status" value="1"/>
</dbReference>
<keyword evidence="1 3" id="KW-0929">Antimicrobial</keyword>
<dbReference type="Proteomes" id="UP000706891">
    <property type="component" value="Unassembled WGS sequence"/>
</dbReference>
<dbReference type="Pfam" id="PF00959">
    <property type="entry name" value="Phage_lysozyme"/>
    <property type="match status" value="1"/>
</dbReference>
<dbReference type="GO" id="GO:0042742">
    <property type="term" value="P:defense response to bacterium"/>
    <property type="evidence" value="ECO:0007669"/>
    <property type="project" value="UniProtKB-KW"/>
</dbReference>
<dbReference type="InterPro" id="IPR023346">
    <property type="entry name" value="Lysozyme-like_dom_sf"/>
</dbReference>
<gene>
    <name evidence="5" type="ORF">H6A34_00230</name>
</gene>
<reference evidence="5" key="1">
    <citation type="submission" date="2020-08" db="EMBL/GenBank/DDBJ databases">
        <authorList>
            <person name="Cejkova D."/>
            <person name="Kubasova T."/>
            <person name="Jahodarova E."/>
            <person name="Rychlik I."/>
        </authorList>
    </citation>
    <scope>NUCLEOTIDE SEQUENCE</scope>
    <source>
        <strain evidence="5">An824</strain>
    </source>
</reference>
<evidence type="ECO:0000256" key="4">
    <source>
        <dbReference type="SAM" id="SignalP"/>
    </source>
</evidence>
<dbReference type="GO" id="GO:0031640">
    <property type="term" value="P:killing of cells of another organism"/>
    <property type="evidence" value="ECO:0007669"/>
    <property type="project" value="UniProtKB-KW"/>
</dbReference>
<keyword evidence="2 3" id="KW-0081">Bacteriolytic enzyme</keyword>
<dbReference type="GO" id="GO:0016998">
    <property type="term" value="P:cell wall macromolecule catabolic process"/>
    <property type="evidence" value="ECO:0007669"/>
    <property type="project" value="InterPro"/>
</dbReference>
<keyword evidence="3 5" id="KW-0378">Hydrolase</keyword>
<name>A0A938WQH5_9BACT</name>